<dbReference type="Pfam" id="PF04909">
    <property type="entry name" value="Amidohydro_2"/>
    <property type="match status" value="1"/>
</dbReference>
<dbReference type="InterPro" id="IPR006680">
    <property type="entry name" value="Amidohydro-rel"/>
</dbReference>
<feature type="non-terminal residue" evidence="2">
    <location>
        <position position="1"/>
    </location>
</feature>
<accession>A0A0F8YNH7</accession>
<dbReference type="InterPro" id="IPR032466">
    <property type="entry name" value="Metal_Hydrolase"/>
</dbReference>
<name>A0A0F8YNH7_9ZZZZ</name>
<comment type="caution">
    <text evidence="2">The sequence shown here is derived from an EMBL/GenBank/DDBJ whole genome shotgun (WGS) entry which is preliminary data.</text>
</comment>
<organism evidence="2">
    <name type="scientific">marine sediment metagenome</name>
    <dbReference type="NCBI Taxonomy" id="412755"/>
    <lineage>
        <taxon>unclassified sequences</taxon>
        <taxon>metagenomes</taxon>
        <taxon>ecological metagenomes</taxon>
    </lineage>
</organism>
<dbReference type="SUPFAM" id="SSF51556">
    <property type="entry name" value="Metallo-dependent hydrolases"/>
    <property type="match status" value="1"/>
</dbReference>
<dbReference type="EMBL" id="LAZR01068434">
    <property type="protein sequence ID" value="KKK49641.1"/>
    <property type="molecule type" value="Genomic_DNA"/>
</dbReference>
<gene>
    <name evidence="2" type="ORF">LCGC14_3133040</name>
</gene>
<sequence length="57" mass="6193">EQLVAEAGAENVVWGSDAIFLSQAQQIGRVIGARISDEDKKTVLSGNARRLLGRIRE</sequence>
<proteinExistence type="predicted"/>
<reference evidence="2" key="1">
    <citation type="journal article" date="2015" name="Nature">
        <title>Complex archaea that bridge the gap between prokaryotes and eukaryotes.</title>
        <authorList>
            <person name="Spang A."/>
            <person name="Saw J.H."/>
            <person name="Jorgensen S.L."/>
            <person name="Zaremba-Niedzwiedzka K."/>
            <person name="Martijn J."/>
            <person name="Lind A.E."/>
            <person name="van Eijk R."/>
            <person name="Schleper C."/>
            <person name="Guy L."/>
            <person name="Ettema T.J."/>
        </authorList>
    </citation>
    <scope>NUCLEOTIDE SEQUENCE</scope>
</reference>
<feature type="domain" description="Amidohydrolase-related" evidence="1">
    <location>
        <begin position="2"/>
        <end position="54"/>
    </location>
</feature>
<evidence type="ECO:0000259" key="1">
    <source>
        <dbReference type="Pfam" id="PF04909"/>
    </source>
</evidence>
<dbReference type="AlphaFoldDB" id="A0A0F8YNH7"/>
<dbReference type="Gene3D" id="3.20.20.140">
    <property type="entry name" value="Metal-dependent hydrolases"/>
    <property type="match status" value="1"/>
</dbReference>
<evidence type="ECO:0000313" key="2">
    <source>
        <dbReference type="EMBL" id="KKK49641.1"/>
    </source>
</evidence>
<dbReference type="GO" id="GO:0016787">
    <property type="term" value="F:hydrolase activity"/>
    <property type="evidence" value="ECO:0007669"/>
    <property type="project" value="InterPro"/>
</dbReference>
<protein>
    <recommendedName>
        <fullName evidence="1">Amidohydrolase-related domain-containing protein</fullName>
    </recommendedName>
</protein>